<evidence type="ECO:0000313" key="3">
    <source>
        <dbReference type="EMBL" id="EEB17984.1"/>
    </source>
</evidence>
<feature type="signal peptide" evidence="2">
    <location>
        <begin position="1"/>
        <end position="19"/>
    </location>
</feature>
<keyword evidence="2" id="KW-0732">Signal</keyword>
<dbReference type="VEuPathDB" id="VectorBase:PHUM496420"/>
<dbReference type="EMBL" id="AAZO01006015">
    <property type="status" value="NOT_ANNOTATED_CDS"/>
    <property type="molecule type" value="Genomic_DNA"/>
</dbReference>
<dbReference type="HOGENOM" id="CLU_2017958_0_0_1"/>
<dbReference type="EnsemblMetazoa" id="PHUM496420-RA">
    <property type="protein sequence ID" value="PHUM496420-PA"/>
    <property type="gene ID" value="PHUM496420"/>
</dbReference>
<dbReference type="InParanoid" id="E0VX78"/>
<reference evidence="4" key="3">
    <citation type="submission" date="2021-02" db="UniProtKB">
        <authorList>
            <consortium name="EnsemblMetazoa"/>
        </authorList>
    </citation>
    <scope>IDENTIFICATION</scope>
    <source>
        <strain evidence="4">USDA</strain>
    </source>
</reference>
<dbReference type="Proteomes" id="UP000009046">
    <property type="component" value="Unassembled WGS sequence"/>
</dbReference>
<sequence length="123" mass="13656">MKGFILIIYLFLRVDLCRGVISEKNRAKIVENYILSANFDNDLPTNLQYESSKNVKHKINGGGGSGSGGDDVDDNSDRSGQNKNYYPIENVKSKNDDEYVIIDDAYVLKSKTLFGSLTGILGR</sequence>
<evidence type="ECO:0000313" key="5">
    <source>
        <dbReference type="Proteomes" id="UP000009046"/>
    </source>
</evidence>
<dbReference type="EMBL" id="DS235829">
    <property type="protein sequence ID" value="EEB17984.1"/>
    <property type="molecule type" value="Genomic_DNA"/>
</dbReference>
<protein>
    <submittedName>
        <fullName evidence="3 4">Uncharacterized protein</fullName>
    </submittedName>
</protein>
<feature type="region of interest" description="Disordered" evidence="1">
    <location>
        <begin position="54"/>
        <end position="89"/>
    </location>
</feature>
<evidence type="ECO:0000256" key="1">
    <source>
        <dbReference type="SAM" id="MobiDB-lite"/>
    </source>
</evidence>
<dbReference type="AlphaFoldDB" id="E0VX78"/>
<reference evidence="3" key="2">
    <citation type="submission" date="2007-04" db="EMBL/GenBank/DDBJ databases">
        <title>The genome of the human body louse.</title>
        <authorList>
            <consortium name="The Human Body Louse Genome Consortium"/>
            <person name="Kirkness E."/>
            <person name="Walenz B."/>
            <person name="Hass B."/>
            <person name="Bruggner R."/>
            <person name="Strausberg R."/>
        </authorList>
    </citation>
    <scope>NUCLEOTIDE SEQUENCE</scope>
    <source>
        <strain evidence="3">USDA</strain>
    </source>
</reference>
<dbReference type="KEGG" id="phu:Phum_PHUM496420"/>
<proteinExistence type="predicted"/>
<evidence type="ECO:0000256" key="2">
    <source>
        <dbReference type="SAM" id="SignalP"/>
    </source>
</evidence>
<evidence type="ECO:0000313" key="4">
    <source>
        <dbReference type="EnsemblMetazoa" id="PHUM496420-PA"/>
    </source>
</evidence>
<dbReference type="GeneID" id="8236173"/>
<feature type="compositionally biased region" description="Gly residues" evidence="1">
    <location>
        <begin position="60"/>
        <end position="69"/>
    </location>
</feature>
<accession>E0VX78</accession>
<dbReference type="RefSeq" id="XP_002430722.1">
    <property type="nucleotide sequence ID" value="XM_002430677.1"/>
</dbReference>
<gene>
    <name evidence="4" type="primary">8236173</name>
    <name evidence="3" type="ORF">Phum_PHUM496420</name>
</gene>
<reference evidence="3" key="1">
    <citation type="submission" date="2007-04" db="EMBL/GenBank/DDBJ databases">
        <title>Annotation of Pediculus humanus corporis strain USDA.</title>
        <authorList>
            <person name="Kirkness E."/>
            <person name="Hannick L."/>
            <person name="Hass B."/>
            <person name="Bruggner R."/>
            <person name="Lawson D."/>
            <person name="Bidwell S."/>
            <person name="Joardar V."/>
            <person name="Caler E."/>
            <person name="Walenz B."/>
            <person name="Inman J."/>
            <person name="Schobel S."/>
            <person name="Galinsky K."/>
            <person name="Amedeo P."/>
            <person name="Strausberg R."/>
        </authorList>
    </citation>
    <scope>NUCLEOTIDE SEQUENCE</scope>
    <source>
        <strain evidence="3">USDA</strain>
    </source>
</reference>
<keyword evidence="5" id="KW-1185">Reference proteome</keyword>
<feature type="chain" id="PRO_5014570246" evidence="2">
    <location>
        <begin position="20"/>
        <end position="123"/>
    </location>
</feature>
<name>E0VX78_PEDHC</name>
<organism>
    <name type="scientific">Pediculus humanus subsp. corporis</name>
    <name type="common">Body louse</name>
    <dbReference type="NCBI Taxonomy" id="121224"/>
    <lineage>
        <taxon>Eukaryota</taxon>
        <taxon>Metazoa</taxon>
        <taxon>Ecdysozoa</taxon>
        <taxon>Arthropoda</taxon>
        <taxon>Hexapoda</taxon>
        <taxon>Insecta</taxon>
        <taxon>Pterygota</taxon>
        <taxon>Neoptera</taxon>
        <taxon>Paraneoptera</taxon>
        <taxon>Psocodea</taxon>
        <taxon>Troctomorpha</taxon>
        <taxon>Phthiraptera</taxon>
        <taxon>Anoplura</taxon>
        <taxon>Pediculidae</taxon>
        <taxon>Pediculus</taxon>
    </lineage>
</organism>
<dbReference type="CTD" id="8236173"/>